<sequence>MSMATKDLASAIEKGYINKNNFTSEQLNAIYHGEKKIPVFTWHHHQDTGRMQLIDSDIHKKTGHIGWEGIKDAK</sequence>
<name>A0A1A7PN41_9PAST</name>
<dbReference type="EMBL" id="JTJR01000046">
    <property type="protein sequence ID" value="OBX03112.1"/>
    <property type="molecule type" value="Genomic_DNA"/>
</dbReference>
<organism evidence="1 2">
    <name type="scientific">Gallibacterium genomosp. 3</name>
    <dbReference type="NCBI Taxonomy" id="505345"/>
    <lineage>
        <taxon>Bacteria</taxon>
        <taxon>Pseudomonadati</taxon>
        <taxon>Pseudomonadota</taxon>
        <taxon>Gammaproteobacteria</taxon>
        <taxon>Pasteurellales</taxon>
        <taxon>Pasteurellaceae</taxon>
        <taxon>Gallibacterium</taxon>
    </lineage>
</organism>
<accession>A0A1A7PN41</accession>
<comment type="caution">
    <text evidence="1">The sequence shown here is derived from an EMBL/GenBank/DDBJ whole genome shotgun (WGS) entry which is preliminary data.</text>
</comment>
<dbReference type="Pfam" id="PF12639">
    <property type="entry name" value="Colicin-DNase"/>
    <property type="match status" value="1"/>
</dbReference>
<protein>
    <submittedName>
        <fullName evidence="1">A nuclease of the HNH/endo VII superwith conserved WHH family protein</fullName>
    </submittedName>
</protein>
<reference evidence="1 2" key="1">
    <citation type="submission" date="2014-11" db="EMBL/GenBank/DDBJ databases">
        <title>Pan-genome of Gallibacterium spp.</title>
        <authorList>
            <person name="Kudirkiene E."/>
            <person name="Bojesen A.M."/>
        </authorList>
    </citation>
    <scope>NUCLEOTIDE SEQUENCE [LARGE SCALE GENOMIC DNA]</scope>
    <source>
        <strain evidence="1 2">59/S3/89</strain>
    </source>
</reference>
<evidence type="ECO:0000313" key="2">
    <source>
        <dbReference type="Proteomes" id="UP000092626"/>
    </source>
</evidence>
<dbReference type="PATRIC" id="fig|505345.6.peg.2106"/>
<gene>
    <name evidence="1" type="ORF">QV06_10380</name>
</gene>
<evidence type="ECO:0000313" key="1">
    <source>
        <dbReference type="EMBL" id="OBX03112.1"/>
    </source>
</evidence>
<dbReference type="Proteomes" id="UP000092626">
    <property type="component" value="Unassembled WGS sequence"/>
</dbReference>
<dbReference type="AlphaFoldDB" id="A0A1A7PN41"/>
<proteinExistence type="predicted"/>